<evidence type="ECO:0000256" key="1">
    <source>
        <dbReference type="ARBA" id="ARBA00010835"/>
    </source>
</evidence>
<dbReference type="InterPro" id="IPR000352">
    <property type="entry name" value="Pep_chain_release_fac_I"/>
</dbReference>
<reference evidence="4" key="1">
    <citation type="submission" date="2020-08" db="EMBL/GenBank/DDBJ databases">
        <title>Genome public.</title>
        <authorList>
            <person name="Liu C."/>
            <person name="Sun Q."/>
        </authorList>
    </citation>
    <scope>NUCLEOTIDE SEQUENCE</scope>
    <source>
        <strain evidence="4">NSJ-44</strain>
    </source>
</reference>
<comment type="similarity">
    <text evidence="1">Belongs to the prokaryotic/mitochondrial release factor family.</text>
</comment>
<protein>
    <submittedName>
        <fullName evidence="4">Peptide chain release factor-like protein</fullName>
    </submittedName>
</protein>
<accession>A0A926HM52</accession>
<evidence type="ECO:0000313" key="4">
    <source>
        <dbReference type="EMBL" id="MBC8528245.1"/>
    </source>
</evidence>
<gene>
    <name evidence="4" type="ORF">H8699_02170</name>
</gene>
<dbReference type="Gene3D" id="3.30.160.20">
    <property type="match status" value="1"/>
</dbReference>
<sequence length="165" mass="18935">MQLSSRTSANIPTLRYVQSVGEGKKDVGISVHTVGRGWRCNKMGKELLFTLSKDNGDFIVQPFKGSGKGGQKRNKTMSACRIIHQASGAVSECQEERSFEQNRKKAFERLVEKPLFKTWHRFEVARQMGYMDEIEAKVEADMKNIRVEIRHNERWIDEAEVQGDE</sequence>
<dbReference type="PANTHER" id="PTHR43804">
    <property type="entry name" value="LD18447P"/>
    <property type="match status" value="1"/>
</dbReference>
<dbReference type="SUPFAM" id="SSF75620">
    <property type="entry name" value="Release factor"/>
    <property type="match status" value="1"/>
</dbReference>
<dbReference type="InterPro" id="IPR045853">
    <property type="entry name" value="Pep_chain_release_fac_I_sf"/>
</dbReference>
<evidence type="ECO:0000313" key="5">
    <source>
        <dbReference type="Proteomes" id="UP000654279"/>
    </source>
</evidence>
<dbReference type="InterPro" id="IPR050057">
    <property type="entry name" value="Prokaryotic/Mito_RF"/>
</dbReference>
<dbReference type="AlphaFoldDB" id="A0A926HM52"/>
<comment type="caution">
    <text evidence="4">The sequence shown here is derived from an EMBL/GenBank/DDBJ whole genome shotgun (WGS) entry which is preliminary data.</text>
</comment>
<dbReference type="PANTHER" id="PTHR43804:SF7">
    <property type="entry name" value="LD18447P"/>
    <property type="match status" value="1"/>
</dbReference>
<dbReference type="GO" id="GO:0003747">
    <property type="term" value="F:translation release factor activity"/>
    <property type="evidence" value="ECO:0007669"/>
    <property type="project" value="InterPro"/>
</dbReference>
<name>A0A926HM52_9FIRM</name>
<keyword evidence="2" id="KW-0488">Methylation</keyword>
<dbReference type="EMBL" id="JACRSO010000001">
    <property type="protein sequence ID" value="MBC8528245.1"/>
    <property type="molecule type" value="Genomic_DNA"/>
</dbReference>
<keyword evidence="5" id="KW-1185">Reference proteome</keyword>
<organism evidence="4 5">
    <name type="scientific">Luoshenia tenuis</name>
    <dbReference type="NCBI Taxonomy" id="2763654"/>
    <lineage>
        <taxon>Bacteria</taxon>
        <taxon>Bacillati</taxon>
        <taxon>Bacillota</taxon>
        <taxon>Clostridia</taxon>
        <taxon>Christensenellales</taxon>
        <taxon>Christensenellaceae</taxon>
        <taxon>Luoshenia</taxon>
    </lineage>
</organism>
<proteinExistence type="inferred from homology"/>
<evidence type="ECO:0000256" key="2">
    <source>
        <dbReference type="ARBA" id="ARBA00022481"/>
    </source>
</evidence>
<evidence type="ECO:0000259" key="3">
    <source>
        <dbReference type="Pfam" id="PF00472"/>
    </source>
</evidence>
<dbReference type="Proteomes" id="UP000654279">
    <property type="component" value="Unassembled WGS sequence"/>
</dbReference>
<dbReference type="Pfam" id="PF00472">
    <property type="entry name" value="RF-1"/>
    <property type="match status" value="1"/>
</dbReference>
<feature type="domain" description="Prokaryotic-type class I peptide chain release factors" evidence="3">
    <location>
        <begin position="56"/>
        <end position="120"/>
    </location>
</feature>